<dbReference type="Pfam" id="PF02861">
    <property type="entry name" value="Clp_N"/>
    <property type="match status" value="2"/>
</dbReference>
<dbReference type="InterPro" id="IPR019489">
    <property type="entry name" value="Clp_ATPase_C"/>
</dbReference>
<keyword evidence="3 6" id="KW-0067">ATP-binding</keyword>
<dbReference type="Gene3D" id="1.10.1780.10">
    <property type="entry name" value="Clp, N-terminal domain"/>
    <property type="match status" value="1"/>
</dbReference>
<dbReference type="InterPro" id="IPR004176">
    <property type="entry name" value="Clp_R_N"/>
</dbReference>
<dbReference type="GO" id="GO:0005524">
    <property type="term" value="F:ATP binding"/>
    <property type="evidence" value="ECO:0007669"/>
    <property type="project" value="UniProtKB-KW"/>
</dbReference>
<dbReference type="PANTHER" id="PTHR11638:SF175">
    <property type="entry name" value="ATP-DEPENDENT CLP PROTEASE, ATP-BINDING SUBUNIT CLPC"/>
    <property type="match status" value="1"/>
</dbReference>
<dbReference type="PROSITE" id="PS51903">
    <property type="entry name" value="CLP_R"/>
    <property type="match status" value="1"/>
</dbReference>
<dbReference type="CDD" id="cd19499">
    <property type="entry name" value="RecA-like_ClpB_Hsp104-like"/>
    <property type="match status" value="1"/>
</dbReference>
<comment type="similarity">
    <text evidence="6">Belongs to the ClpA/ClpB family.</text>
</comment>
<dbReference type="PROSITE" id="PS00870">
    <property type="entry name" value="CLPAB_1"/>
    <property type="match status" value="1"/>
</dbReference>
<dbReference type="EMBL" id="MHCX01000015">
    <property type="protein sequence ID" value="OGY29718.1"/>
    <property type="molecule type" value="Genomic_DNA"/>
</dbReference>
<dbReference type="SMART" id="SM01086">
    <property type="entry name" value="ClpB_D2-small"/>
    <property type="match status" value="1"/>
</dbReference>
<dbReference type="SUPFAM" id="SSF81923">
    <property type="entry name" value="Double Clp-N motif"/>
    <property type="match status" value="1"/>
</dbReference>
<evidence type="ECO:0000259" key="7">
    <source>
        <dbReference type="PROSITE" id="PS51903"/>
    </source>
</evidence>
<keyword evidence="1 5" id="KW-0677">Repeat</keyword>
<dbReference type="InterPro" id="IPR027417">
    <property type="entry name" value="P-loop_NTPase"/>
</dbReference>
<dbReference type="Gene3D" id="3.40.50.300">
    <property type="entry name" value="P-loop containing nucleotide triphosphate hydrolases"/>
    <property type="match status" value="2"/>
</dbReference>
<evidence type="ECO:0000256" key="5">
    <source>
        <dbReference type="PROSITE-ProRule" id="PRU01251"/>
    </source>
</evidence>
<dbReference type="InterPro" id="IPR018368">
    <property type="entry name" value="ClpA/B_CS1"/>
</dbReference>
<dbReference type="GO" id="GO:0034605">
    <property type="term" value="P:cellular response to heat"/>
    <property type="evidence" value="ECO:0007669"/>
    <property type="project" value="TreeGrafter"/>
</dbReference>
<dbReference type="Pfam" id="PF07724">
    <property type="entry name" value="AAA_2"/>
    <property type="match status" value="1"/>
</dbReference>
<dbReference type="InterPro" id="IPR028299">
    <property type="entry name" value="ClpA/B_CS2"/>
</dbReference>
<dbReference type="GO" id="GO:0016887">
    <property type="term" value="F:ATP hydrolysis activity"/>
    <property type="evidence" value="ECO:0007669"/>
    <property type="project" value="InterPro"/>
</dbReference>
<dbReference type="GO" id="GO:0005737">
    <property type="term" value="C:cytoplasm"/>
    <property type="evidence" value="ECO:0007669"/>
    <property type="project" value="TreeGrafter"/>
</dbReference>
<dbReference type="InterPro" id="IPR036628">
    <property type="entry name" value="Clp_N_dom_sf"/>
</dbReference>
<dbReference type="Gene3D" id="4.10.860.10">
    <property type="entry name" value="UVR domain"/>
    <property type="match status" value="1"/>
</dbReference>
<protein>
    <submittedName>
        <fullName evidence="8">ATP-dependent Clp protease ATP-binding subunit ClpC</fullName>
    </submittedName>
</protein>
<dbReference type="CDD" id="cd00009">
    <property type="entry name" value="AAA"/>
    <property type="match status" value="1"/>
</dbReference>
<dbReference type="GO" id="GO:0008233">
    <property type="term" value="F:peptidase activity"/>
    <property type="evidence" value="ECO:0007669"/>
    <property type="project" value="UniProtKB-KW"/>
</dbReference>
<sequence>MSESRLTEKFTTRAKKVIAVAIEEARSLGSPMVDTEHLLLGILQDDEGVAAKILRSFKIDNERVREMILTSTTAGEFSFSQAGFSEATQESLSNAALCAYISGHSYIGTEHILWGLSKTSSGVASHILRSYGLTFEAIRTKMEQVATYPDSSLPILSEKNNDTPLLNQYGRDLTAMARHGYLDPVIGRDTEINRCLLVLGRRSKNNPVLLGEAGVGKTAIIEGLAQKIVKKEVPKKFFNYRIINLDLSSVVAGTRFRGDFEERLVGLLDEVREAKNVITFIDELHTLVGAGGAGGGSMDAANILKPALSRGEIRVIGATTSDEYSKFVEEDAALERRFQPIFVEEPSIKVTLKILQGVKDKYEQFHGLKIKTSALETAVGMAKRYLTERHLPDSAIDLLDEAASKKAIAAGMLSPTALKVQRALEEVRAQKNDLVRQENFEAALRVREQEKRLSGRLTKLIEKDYHVHQPMIVNNSDILDVVSQITGIPTGDLSLSEEQRLLNLEKELGQNILGQDEAVKEIARVLRRSRVGLSDPNRPLGSYLFLGPTGVGKSLVAKEMARLLFDDPGALIRIDMSEFSEKHTVSRLIGAPPGYVGYEEGGELTTKLRRRPFSVILLDEIEKAHPDIFNHLLQVLEEGQLVDGKGRVVNFRQSVIVMTSNLGAHLIKKGVLGFGSLDANGQSHEKMKQALLGELKDFFKPEFLNRLDKVVIFKVLSKEIIHRVAKLELEKVREKLASKKLKLEVSKEVFEYLSDIGYSEEYGARPMRRAVQEYIEDPLSEEILKGRYQKNRTVKISLKENQIVFR</sequence>
<dbReference type="AlphaFoldDB" id="A0A1G1WPQ2"/>
<keyword evidence="8" id="KW-0645">Protease</keyword>
<keyword evidence="2 6" id="KW-0547">Nucleotide-binding</keyword>
<evidence type="ECO:0000256" key="6">
    <source>
        <dbReference type="RuleBase" id="RU004432"/>
    </source>
</evidence>
<evidence type="ECO:0000256" key="4">
    <source>
        <dbReference type="ARBA" id="ARBA00023186"/>
    </source>
</evidence>
<dbReference type="Gene3D" id="1.10.8.60">
    <property type="match status" value="2"/>
</dbReference>
<feature type="domain" description="Clp R" evidence="7">
    <location>
        <begin position="7"/>
        <end position="148"/>
    </location>
</feature>
<dbReference type="InterPro" id="IPR003959">
    <property type="entry name" value="ATPase_AAA_core"/>
</dbReference>
<dbReference type="FunFam" id="3.40.50.300:FF:000010">
    <property type="entry name" value="Chaperone clpB 1, putative"/>
    <property type="match status" value="1"/>
</dbReference>
<proteinExistence type="inferred from homology"/>
<dbReference type="InterPro" id="IPR041546">
    <property type="entry name" value="ClpA/ClpB_AAA_lid"/>
</dbReference>
<keyword evidence="4 6" id="KW-0143">Chaperone</keyword>
<dbReference type="Pfam" id="PF00004">
    <property type="entry name" value="AAA"/>
    <property type="match status" value="1"/>
</dbReference>
<evidence type="ECO:0000256" key="1">
    <source>
        <dbReference type="ARBA" id="ARBA00022737"/>
    </source>
</evidence>
<evidence type="ECO:0000256" key="2">
    <source>
        <dbReference type="ARBA" id="ARBA00022741"/>
    </source>
</evidence>
<dbReference type="PROSITE" id="PS00871">
    <property type="entry name" value="CLPAB_2"/>
    <property type="match status" value="1"/>
</dbReference>
<dbReference type="SMART" id="SM00382">
    <property type="entry name" value="AAA"/>
    <property type="match status" value="2"/>
</dbReference>
<gene>
    <name evidence="8" type="ORF">A3J50_00315</name>
</gene>
<evidence type="ECO:0000313" key="9">
    <source>
        <dbReference type="Proteomes" id="UP000177821"/>
    </source>
</evidence>
<comment type="caution">
    <text evidence="8">The sequence shown here is derived from an EMBL/GenBank/DDBJ whole genome shotgun (WGS) entry which is preliminary data.</text>
</comment>
<dbReference type="Proteomes" id="UP000177821">
    <property type="component" value="Unassembled WGS sequence"/>
</dbReference>
<evidence type="ECO:0000313" key="8">
    <source>
        <dbReference type="EMBL" id="OGY29718.1"/>
    </source>
</evidence>
<organism evidence="8 9">
    <name type="scientific">Candidatus Woykebacteria bacterium RIFCSPHIGHO2_02_FULL_43_16b</name>
    <dbReference type="NCBI Taxonomy" id="1802601"/>
    <lineage>
        <taxon>Bacteria</taxon>
        <taxon>Candidatus Woykeibacteriota</taxon>
    </lineage>
</organism>
<dbReference type="PANTHER" id="PTHR11638">
    <property type="entry name" value="ATP-DEPENDENT CLP PROTEASE"/>
    <property type="match status" value="1"/>
</dbReference>
<dbReference type="PRINTS" id="PR00300">
    <property type="entry name" value="CLPPROTEASEA"/>
</dbReference>
<name>A0A1G1WPQ2_9BACT</name>
<dbReference type="InterPro" id="IPR003593">
    <property type="entry name" value="AAA+_ATPase"/>
</dbReference>
<accession>A0A1G1WPQ2</accession>
<evidence type="ECO:0000256" key="3">
    <source>
        <dbReference type="ARBA" id="ARBA00022840"/>
    </source>
</evidence>
<dbReference type="SUPFAM" id="SSF52540">
    <property type="entry name" value="P-loop containing nucleoside triphosphate hydrolases"/>
    <property type="match status" value="2"/>
</dbReference>
<dbReference type="FunFam" id="3.40.50.300:FF:000025">
    <property type="entry name" value="ATP-dependent Clp protease subunit"/>
    <property type="match status" value="1"/>
</dbReference>
<dbReference type="Pfam" id="PF10431">
    <property type="entry name" value="ClpB_D2-small"/>
    <property type="match status" value="1"/>
</dbReference>
<dbReference type="InterPro" id="IPR001270">
    <property type="entry name" value="ClpA/B"/>
</dbReference>
<reference evidence="8 9" key="1">
    <citation type="journal article" date="2016" name="Nat. Commun.">
        <title>Thousands of microbial genomes shed light on interconnected biogeochemical processes in an aquifer system.</title>
        <authorList>
            <person name="Anantharaman K."/>
            <person name="Brown C.T."/>
            <person name="Hug L.A."/>
            <person name="Sharon I."/>
            <person name="Castelle C.J."/>
            <person name="Probst A.J."/>
            <person name="Thomas B.C."/>
            <person name="Singh A."/>
            <person name="Wilkins M.J."/>
            <person name="Karaoz U."/>
            <person name="Brodie E.L."/>
            <person name="Williams K.H."/>
            <person name="Hubbard S.S."/>
            <person name="Banfield J.F."/>
        </authorList>
    </citation>
    <scope>NUCLEOTIDE SEQUENCE [LARGE SCALE GENOMIC DNA]</scope>
</reference>
<dbReference type="InterPro" id="IPR050130">
    <property type="entry name" value="ClpA_ClpB"/>
</dbReference>
<keyword evidence="8" id="KW-0378">Hydrolase</keyword>
<dbReference type="GO" id="GO:0006508">
    <property type="term" value="P:proteolysis"/>
    <property type="evidence" value="ECO:0007669"/>
    <property type="project" value="UniProtKB-KW"/>
</dbReference>
<dbReference type="Pfam" id="PF17871">
    <property type="entry name" value="AAA_lid_9"/>
    <property type="match status" value="1"/>
</dbReference>